<keyword evidence="1" id="KW-1133">Transmembrane helix</keyword>
<organism evidence="2 3">
    <name type="scientific">Arthrobacter phage Qui</name>
    <dbReference type="NCBI Taxonomy" id="2603260"/>
    <lineage>
        <taxon>Viruses</taxon>
        <taxon>Duplodnaviria</taxon>
        <taxon>Heunggongvirae</taxon>
        <taxon>Uroviricota</taxon>
        <taxon>Caudoviricetes</taxon>
        <taxon>Quivirus</taxon>
        <taxon>Quivirus qui</taxon>
    </lineage>
</organism>
<dbReference type="Proteomes" id="UP000321915">
    <property type="component" value="Segment"/>
</dbReference>
<keyword evidence="1" id="KW-0812">Transmembrane</keyword>
<keyword evidence="1" id="KW-0472">Membrane</keyword>
<evidence type="ECO:0000313" key="3">
    <source>
        <dbReference type="Proteomes" id="UP000321915"/>
    </source>
</evidence>
<proteinExistence type="predicted"/>
<gene>
    <name evidence="2" type="primary">143</name>
    <name evidence="2" type="ORF">SEA_QUI_143</name>
</gene>
<name>A0A5B8WLZ6_9CAUD</name>
<reference evidence="2 3" key="1">
    <citation type="submission" date="2019-07" db="EMBL/GenBank/DDBJ databases">
        <authorList>
            <person name="Abdullah A."/>
            <person name="Lima G.C."/>
            <person name="Cuneo C.K."/>
            <person name="Ennest D.C."/>
            <person name="Fritz K.J."/>
            <person name="Johnson B.T."/>
            <person name="Larson S.M."/>
            <person name="Lemunyete M.N."/>
            <person name="Murray M.B."/>
            <person name="Osmond D.E."/>
            <person name="Patras K.A."/>
            <person name="Ransibrahmanakul S."/>
            <person name="Simpson K.A."/>
            <person name="Thull B.S."/>
            <person name="Wetzel S."/>
            <person name="Bonilla J.A."/>
            <person name="Klyczek K."/>
            <person name="Garlena R.A."/>
            <person name="Russell D.A."/>
            <person name="Pope W.H."/>
            <person name="Jacobs-Sera D."/>
            <person name="Hatfull G.F."/>
        </authorList>
    </citation>
    <scope>NUCLEOTIDE SEQUENCE [LARGE SCALE GENOMIC DNA]</scope>
</reference>
<dbReference type="KEGG" id="vg:77936504"/>
<evidence type="ECO:0000256" key="1">
    <source>
        <dbReference type="SAM" id="Phobius"/>
    </source>
</evidence>
<sequence length="38" mass="4044">METKLHIVDRISRTAVVTCGSFFVAVTAGGLGYLLFGL</sequence>
<feature type="transmembrane region" description="Helical" evidence="1">
    <location>
        <begin position="12"/>
        <end position="36"/>
    </location>
</feature>
<evidence type="ECO:0000313" key="2">
    <source>
        <dbReference type="EMBL" id="QED11632.1"/>
    </source>
</evidence>
<dbReference type="RefSeq" id="YP_010660509.1">
    <property type="nucleotide sequence ID" value="NC_070877.1"/>
</dbReference>
<keyword evidence="3" id="KW-1185">Reference proteome</keyword>
<dbReference type="EMBL" id="MN183282">
    <property type="protein sequence ID" value="QED11632.1"/>
    <property type="molecule type" value="Genomic_DNA"/>
</dbReference>
<accession>A0A5B8WLZ6</accession>
<protein>
    <submittedName>
        <fullName evidence="2">Membrane protein</fullName>
    </submittedName>
</protein>
<dbReference type="GeneID" id="77936504"/>